<organism evidence="15">
    <name type="scientific">Desulfofervidus auxilii</name>
    <dbReference type="NCBI Taxonomy" id="1621989"/>
    <lineage>
        <taxon>Bacteria</taxon>
        <taxon>Pseudomonadati</taxon>
        <taxon>Thermodesulfobacteriota</taxon>
        <taxon>Candidatus Desulfofervidia</taxon>
        <taxon>Candidatus Desulfofervidales</taxon>
        <taxon>Candidatus Desulfofervidaceae</taxon>
        <taxon>Candidatus Desulfofervidus</taxon>
    </lineage>
</organism>
<keyword evidence="10 12" id="KW-0456">Lyase</keyword>
<evidence type="ECO:0000256" key="1">
    <source>
        <dbReference type="ARBA" id="ARBA00012167"/>
    </source>
</evidence>
<evidence type="ECO:0000313" key="14">
    <source>
        <dbReference type="EMBL" id="AMM41883.1"/>
    </source>
</evidence>
<dbReference type="GO" id="GO:0005525">
    <property type="term" value="F:GTP binding"/>
    <property type="evidence" value="ECO:0007669"/>
    <property type="project" value="UniProtKB-UniRule"/>
</dbReference>
<feature type="binding site" evidence="12">
    <location>
        <position position="255"/>
    </location>
    <ligand>
        <name>[4Fe-4S] cluster</name>
        <dbReference type="ChEBI" id="CHEBI:49883"/>
        <label>2</label>
        <note>4Fe-4S-substrate</note>
    </ligand>
</feature>
<comment type="subunit">
    <text evidence="12">Monomer and homodimer.</text>
</comment>
<keyword evidence="6 12" id="KW-0408">Iron</keyword>
<dbReference type="GO" id="GO:0061798">
    <property type="term" value="F:GTP 3',8'-cyclase activity"/>
    <property type="evidence" value="ECO:0007669"/>
    <property type="project" value="UniProtKB-UniRule"/>
</dbReference>
<evidence type="ECO:0000256" key="4">
    <source>
        <dbReference type="ARBA" id="ARBA00022723"/>
    </source>
</evidence>
<dbReference type="HAMAP" id="MF_01225_B">
    <property type="entry name" value="MoaA_B"/>
    <property type="match status" value="1"/>
</dbReference>
<keyword evidence="5 12" id="KW-0547">Nucleotide-binding</keyword>
<reference evidence="15" key="2">
    <citation type="journal article" date="2020" name="mSystems">
        <title>Genome- and Community-Level Interaction Insights into Carbon Utilization and Element Cycling Functions of Hydrothermarchaeota in Hydrothermal Sediment.</title>
        <authorList>
            <person name="Zhou Z."/>
            <person name="Liu Y."/>
            <person name="Xu W."/>
            <person name="Pan J."/>
            <person name="Luo Z.H."/>
            <person name="Li M."/>
        </authorList>
    </citation>
    <scope>NUCLEOTIDE SEQUENCE [LARGE SCALE GENOMIC DNA]</scope>
    <source>
        <strain evidence="15">HyVt-45</strain>
    </source>
</reference>
<feature type="binding site" evidence="12">
    <location>
        <position position="272"/>
    </location>
    <ligand>
        <name>[4Fe-4S] cluster</name>
        <dbReference type="ChEBI" id="CHEBI:49883"/>
        <label>2</label>
        <note>4Fe-4S-substrate</note>
    </ligand>
</feature>
<dbReference type="SUPFAM" id="SSF102114">
    <property type="entry name" value="Radical SAM enzymes"/>
    <property type="match status" value="1"/>
</dbReference>
<dbReference type="EMBL" id="DRKW01000289">
    <property type="protein sequence ID" value="HEB74551.1"/>
    <property type="molecule type" value="Genomic_DNA"/>
</dbReference>
<comment type="similarity">
    <text evidence="12">Belongs to the radical SAM superfamily. MoaA family.</text>
</comment>
<feature type="binding site" evidence="12">
    <location>
        <position position="29"/>
    </location>
    <ligand>
        <name>[4Fe-4S] cluster</name>
        <dbReference type="ChEBI" id="CHEBI:49883"/>
        <label>1</label>
        <note>4Fe-4S-S-AdoMet</note>
    </ligand>
</feature>
<dbReference type="InterPro" id="IPR040064">
    <property type="entry name" value="MoaA-like"/>
</dbReference>
<dbReference type="InterPro" id="IPR010505">
    <property type="entry name" value="MoaA_twitch"/>
</dbReference>
<dbReference type="KEGG" id="daw:HS1_002097"/>
<evidence type="ECO:0000256" key="9">
    <source>
        <dbReference type="ARBA" id="ARBA00023150"/>
    </source>
</evidence>
<dbReference type="InterPro" id="IPR006638">
    <property type="entry name" value="Elp3/MiaA/NifB-like_rSAM"/>
</dbReference>
<keyword evidence="9 12" id="KW-0501">Molybdenum cofactor biosynthesis</keyword>
<gene>
    <name evidence="12 15" type="primary">moaA</name>
    <name evidence="15" type="ORF">ENJ03_04955</name>
    <name evidence="14" type="ORF">HS1_002097</name>
</gene>
<evidence type="ECO:0000256" key="2">
    <source>
        <dbReference type="ARBA" id="ARBA00022485"/>
    </source>
</evidence>
<feature type="binding site" evidence="12">
    <location>
        <position position="28"/>
    </location>
    <ligand>
        <name>S-adenosyl-L-methionine</name>
        <dbReference type="ChEBI" id="CHEBI:59789"/>
    </ligand>
</feature>
<feature type="binding site" evidence="12">
    <location>
        <position position="22"/>
    </location>
    <ligand>
        <name>[4Fe-4S] cluster</name>
        <dbReference type="ChEBI" id="CHEBI:49883"/>
        <label>1</label>
        <note>4Fe-4S-S-AdoMet</note>
    </ligand>
</feature>
<dbReference type="NCBIfam" id="TIGR02666">
    <property type="entry name" value="moaA"/>
    <property type="match status" value="1"/>
</dbReference>
<dbReference type="SFLD" id="SFLDG01067">
    <property type="entry name" value="SPASM/twitch_domain_containing"/>
    <property type="match status" value="1"/>
</dbReference>
<dbReference type="InterPro" id="IPR058240">
    <property type="entry name" value="rSAM_sf"/>
</dbReference>
<dbReference type="EC" id="4.1.99.22" evidence="1 12"/>
<dbReference type="GO" id="GO:0046872">
    <property type="term" value="F:metal ion binding"/>
    <property type="evidence" value="ECO:0007669"/>
    <property type="project" value="UniProtKB-KW"/>
</dbReference>
<evidence type="ECO:0000256" key="6">
    <source>
        <dbReference type="ARBA" id="ARBA00023004"/>
    </source>
</evidence>
<comment type="pathway">
    <text evidence="12">Cofactor biosynthesis; molybdopterin biosynthesis.</text>
</comment>
<feature type="binding site" evidence="12">
    <location>
        <position position="26"/>
    </location>
    <ligand>
        <name>[4Fe-4S] cluster</name>
        <dbReference type="ChEBI" id="CHEBI:49883"/>
        <label>1</label>
        <note>4Fe-4S-S-AdoMet</note>
    </ligand>
</feature>
<keyword evidence="16" id="KW-1185">Reference proteome</keyword>
<comment type="function">
    <text evidence="12">Catalyzes the cyclization of GTP to (8S)-3',8-cyclo-7,8-dihydroguanosine 5'-triphosphate.</text>
</comment>
<sequence length="325" mass="37062">MSLQDAYNRKITYLRISVTDRCNLRCRYCVPRQALKRLPHNEILTYEEIVRLVKIAAQIGFKKIRLTGGEPLVRRNIVYLIEQINNISTIQKLCLTTNGTLLREFASDLYRAGLRHINISLDTLSPQKYAYITGVDAFSQTWAGIKKAIEVGFHPIKINVVLIKGFNDNEIIDLANLSFDYPLYIRFIEYMPLMSTGINFEQSFISTDEVKERLKKIGKLEKVPSSALDGPAQRYKFRGSLGEVGFISALSHHFCPNCNRLRLTSDGQLRPCLFSDQEWDLKTPLRQGASNTTLKAIIEDAITHKPKSHGYVKFVIHRPMLKIGG</sequence>
<dbReference type="Proteomes" id="UP000070560">
    <property type="component" value="Chromosome"/>
</dbReference>
<dbReference type="GO" id="GO:1904047">
    <property type="term" value="F:S-adenosyl-L-methionine binding"/>
    <property type="evidence" value="ECO:0007669"/>
    <property type="project" value="UniProtKB-UniRule"/>
</dbReference>
<dbReference type="NCBIfam" id="NF001199">
    <property type="entry name" value="PRK00164.2-1"/>
    <property type="match status" value="1"/>
</dbReference>
<evidence type="ECO:0000256" key="5">
    <source>
        <dbReference type="ARBA" id="ARBA00022741"/>
    </source>
</evidence>
<evidence type="ECO:0000256" key="3">
    <source>
        <dbReference type="ARBA" id="ARBA00022691"/>
    </source>
</evidence>
<dbReference type="Pfam" id="PF06463">
    <property type="entry name" value="Mob_synth_C"/>
    <property type="match status" value="1"/>
</dbReference>
<dbReference type="SFLD" id="SFLDS00029">
    <property type="entry name" value="Radical_SAM"/>
    <property type="match status" value="1"/>
</dbReference>
<evidence type="ECO:0000256" key="8">
    <source>
        <dbReference type="ARBA" id="ARBA00023134"/>
    </source>
</evidence>
<feature type="binding site" evidence="12">
    <location>
        <position position="120"/>
    </location>
    <ligand>
        <name>S-adenosyl-L-methionine</name>
        <dbReference type="ChEBI" id="CHEBI:59789"/>
    </ligand>
</feature>
<protein>
    <recommendedName>
        <fullName evidence="1 12">GTP 3',8-cyclase</fullName>
        <ecNumber evidence="1 12">4.1.99.22</ecNumber>
    </recommendedName>
    <alternativeName>
        <fullName evidence="12">Molybdenum cofactor biosynthesis protein A</fullName>
    </alternativeName>
</protein>
<proteinExistence type="inferred from homology"/>
<feature type="binding site" evidence="12">
    <location>
        <position position="96"/>
    </location>
    <ligand>
        <name>GTP</name>
        <dbReference type="ChEBI" id="CHEBI:37565"/>
    </ligand>
</feature>
<evidence type="ECO:0000313" key="15">
    <source>
        <dbReference type="EMBL" id="HEB74551.1"/>
    </source>
</evidence>
<dbReference type="EMBL" id="CP013015">
    <property type="protein sequence ID" value="AMM41883.1"/>
    <property type="molecule type" value="Genomic_DNA"/>
</dbReference>
<dbReference type="UniPathway" id="UPA00344"/>
<dbReference type="InterPro" id="IPR007197">
    <property type="entry name" value="rSAM"/>
</dbReference>
<dbReference type="PANTHER" id="PTHR22960:SF0">
    <property type="entry name" value="MOLYBDENUM COFACTOR BIOSYNTHESIS PROTEIN 1"/>
    <property type="match status" value="1"/>
</dbReference>
<dbReference type="InterPro" id="IPR000385">
    <property type="entry name" value="MoaA_NifB_PqqE_Fe-S-bd_CS"/>
</dbReference>
<dbReference type="GO" id="GO:0051539">
    <property type="term" value="F:4 iron, 4 sulfur cluster binding"/>
    <property type="evidence" value="ECO:0007669"/>
    <property type="project" value="UniProtKB-UniRule"/>
</dbReference>
<dbReference type="PROSITE" id="PS51918">
    <property type="entry name" value="RADICAL_SAM"/>
    <property type="match status" value="1"/>
</dbReference>
<keyword evidence="4 12" id="KW-0479">Metal-binding</keyword>
<dbReference type="CDD" id="cd01335">
    <property type="entry name" value="Radical_SAM"/>
    <property type="match status" value="1"/>
</dbReference>
<evidence type="ECO:0000313" key="16">
    <source>
        <dbReference type="Proteomes" id="UP000070560"/>
    </source>
</evidence>
<dbReference type="RefSeq" id="WP_066065095.1">
    <property type="nucleotide sequence ID" value="NZ_CP013015.1"/>
</dbReference>
<comment type="cofactor">
    <cofactor evidence="12">
        <name>[4Fe-4S] cluster</name>
        <dbReference type="ChEBI" id="CHEBI:49883"/>
    </cofactor>
    <text evidence="12">Binds 2 [4Fe-4S] clusters. Binds 1 [4Fe-4S] cluster coordinated with 3 cysteines and an exchangeable S-adenosyl-L-methionine and 1 [4Fe-4S] cluster coordinated with 3 cysteines and the GTP-derived substrate.</text>
</comment>
<dbReference type="InterPro" id="IPR050105">
    <property type="entry name" value="MoCo_biosynth_MoaA/MoaC"/>
</dbReference>
<dbReference type="CDD" id="cd21117">
    <property type="entry name" value="Twitch_MoaA"/>
    <property type="match status" value="1"/>
</dbReference>
<name>A0A7V1I514_DESA2</name>
<feature type="binding site" evidence="12">
    <location>
        <position position="69"/>
    </location>
    <ligand>
        <name>S-adenosyl-L-methionine</name>
        <dbReference type="ChEBI" id="CHEBI:59789"/>
    </ligand>
</feature>
<dbReference type="GO" id="GO:0061799">
    <property type="term" value="F:cyclic pyranopterin monophosphate synthase activity"/>
    <property type="evidence" value="ECO:0007669"/>
    <property type="project" value="TreeGrafter"/>
</dbReference>
<evidence type="ECO:0000256" key="11">
    <source>
        <dbReference type="ARBA" id="ARBA00048697"/>
    </source>
</evidence>
<dbReference type="PANTHER" id="PTHR22960">
    <property type="entry name" value="MOLYBDOPTERIN COFACTOR SYNTHESIS PROTEIN A"/>
    <property type="match status" value="1"/>
</dbReference>
<feature type="binding site" evidence="12">
    <location>
        <position position="15"/>
    </location>
    <ligand>
        <name>GTP</name>
        <dbReference type="ChEBI" id="CHEBI:37565"/>
    </ligand>
</feature>
<reference evidence="14 16" key="1">
    <citation type="submission" date="2015-10" db="EMBL/GenBank/DDBJ databases">
        <title>Candidatus Desulfofervidus auxilii, a hydrogenotrophic sulfate-reducing bacterium involved in the thermophilic anaerobic oxidation of methane.</title>
        <authorList>
            <person name="Krukenberg V."/>
            <person name="Richter M."/>
            <person name="Wegener G."/>
        </authorList>
    </citation>
    <scope>NUCLEOTIDE SEQUENCE [LARGE SCALE GENOMIC DNA]</scope>
    <source>
        <strain evidence="14 16">HS1</strain>
    </source>
</reference>
<evidence type="ECO:0000256" key="10">
    <source>
        <dbReference type="ARBA" id="ARBA00023239"/>
    </source>
</evidence>
<dbReference type="InterPro" id="IPR013785">
    <property type="entry name" value="Aldolase_TIM"/>
</dbReference>
<feature type="binding site" evidence="12">
    <location>
        <position position="258"/>
    </location>
    <ligand>
        <name>[4Fe-4S] cluster</name>
        <dbReference type="ChEBI" id="CHEBI:49883"/>
        <label>2</label>
        <note>4Fe-4S-substrate</note>
    </ligand>
</feature>
<keyword evidence="7 12" id="KW-0411">Iron-sulfur</keyword>
<feature type="binding site" evidence="12">
    <location>
        <position position="191"/>
    </location>
    <ligand>
        <name>S-adenosyl-L-methionine</name>
        <dbReference type="ChEBI" id="CHEBI:59789"/>
    </ligand>
</feature>
<keyword evidence="3 12" id="KW-0949">S-adenosyl-L-methionine</keyword>
<evidence type="ECO:0000259" key="13">
    <source>
        <dbReference type="PROSITE" id="PS51918"/>
    </source>
</evidence>
<dbReference type="AlphaFoldDB" id="A0A7V1I514"/>
<dbReference type="SFLD" id="SFLDG01383">
    <property type="entry name" value="cyclic_pyranopterin_phosphate"/>
    <property type="match status" value="1"/>
</dbReference>
<dbReference type="GO" id="GO:0006777">
    <property type="term" value="P:Mo-molybdopterin cofactor biosynthetic process"/>
    <property type="evidence" value="ECO:0007669"/>
    <property type="project" value="UniProtKB-UniRule"/>
</dbReference>
<feature type="binding site" evidence="12">
    <location>
        <begin position="260"/>
        <end position="262"/>
    </location>
    <ligand>
        <name>GTP</name>
        <dbReference type="ChEBI" id="CHEBI:37565"/>
    </ligand>
</feature>
<dbReference type="Pfam" id="PF04055">
    <property type="entry name" value="Radical_SAM"/>
    <property type="match status" value="1"/>
</dbReference>
<feature type="binding site" evidence="12">
    <location>
        <position position="65"/>
    </location>
    <ligand>
        <name>GTP</name>
        <dbReference type="ChEBI" id="CHEBI:37565"/>
    </ligand>
</feature>
<dbReference type="PROSITE" id="PS01305">
    <property type="entry name" value="MOAA_NIFB_PQQE"/>
    <property type="match status" value="1"/>
</dbReference>
<comment type="catalytic activity">
    <reaction evidence="11 12">
        <text>GTP + AH2 + S-adenosyl-L-methionine = (8S)-3',8-cyclo-7,8-dihydroguanosine 5'-triphosphate + 5'-deoxyadenosine + L-methionine + A + H(+)</text>
        <dbReference type="Rhea" id="RHEA:49576"/>
        <dbReference type="ChEBI" id="CHEBI:13193"/>
        <dbReference type="ChEBI" id="CHEBI:15378"/>
        <dbReference type="ChEBI" id="CHEBI:17319"/>
        <dbReference type="ChEBI" id="CHEBI:17499"/>
        <dbReference type="ChEBI" id="CHEBI:37565"/>
        <dbReference type="ChEBI" id="CHEBI:57844"/>
        <dbReference type="ChEBI" id="CHEBI:59789"/>
        <dbReference type="ChEBI" id="CHEBI:131766"/>
        <dbReference type="EC" id="4.1.99.22"/>
    </reaction>
</comment>
<dbReference type="InterPro" id="IPR013483">
    <property type="entry name" value="MoaA"/>
</dbReference>
<dbReference type="OrthoDB" id="9763993at2"/>
<feature type="binding site" evidence="12">
    <location>
        <position position="157"/>
    </location>
    <ligand>
        <name>GTP</name>
        <dbReference type="ChEBI" id="CHEBI:37565"/>
    </ligand>
</feature>
<dbReference type="SFLD" id="SFLDG01386">
    <property type="entry name" value="main_SPASM_domain-containing"/>
    <property type="match status" value="1"/>
</dbReference>
<dbReference type="SMART" id="SM00729">
    <property type="entry name" value="Elp3"/>
    <property type="match status" value="1"/>
</dbReference>
<evidence type="ECO:0000256" key="7">
    <source>
        <dbReference type="ARBA" id="ARBA00023014"/>
    </source>
</evidence>
<feature type="domain" description="Radical SAM core" evidence="13">
    <location>
        <begin position="6"/>
        <end position="220"/>
    </location>
</feature>
<dbReference type="Proteomes" id="UP000886268">
    <property type="component" value="Unassembled WGS sequence"/>
</dbReference>
<keyword evidence="8 12" id="KW-0342">GTP-binding</keyword>
<evidence type="ECO:0000256" key="12">
    <source>
        <dbReference type="HAMAP-Rule" id="MF_01225"/>
    </source>
</evidence>
<dbReference type="Gene3D" id="3.20.20.70">
    <property type="entry name" value="Aldolase class I"/>
    <property type="match status" value="1"/>
</dbReference>
<keyword evidence="2 12" id="KW-0004">4Fe-4S</keyword>
<accession>A0A7V1I514</accession>